<proteinExistence type="predicted"/>
<dbReference type="EMBL" id="KB742437">
    <property type="protein sequence ID" value="EOB08577.1"/>
    <property type="molecule type" value="Genomic_DNA"/>
</dbReference>
<evidence type="ECO:0000313" key="3">
    <source>
        <dbReference type="Proteomes" id="UP000296049"/>
    </source>
</evidence>
<dbReference type="AlphaFoldDB" id="R0KET1"/>
<reference evidence="3" key="1">
    <citation type="journal article" date="2013" name="Nat. Genet.">
        <title>The duck genome and transcriptome provide insight into an avian influenza virus reservoir species.</title>
        <authorList>
            <person name="Huang Y."/>
            <person name="Li Y."/>
            <person name="Burt D.W."/>
            <person name="Chen H."/>
            <person name="Zhang Y."/>
            <person name="Qian W."/>
            <person name="Kim H."/>
            <person name="Gan S."/>
            <person name="Zhao Y."/>
            <person name="Li J."/>
            <person name="Yi K."/>
            <person name="Feng H."/>
            <person name="Zhu P."/>
            <person name="Li B."/>
            <person name="Liu Q."/>
            <person name="Fairley S."/>
            <person name="Magor K.E."/>
            <person name="Du Z."/>
            <person name="Hu X."/>
            <person name="Goodman L."/>
            <person name="Tafer H."/>
            <person name="Vignal A."/>
            <person name="Lee T."/>
            <person name="Kim K.W."/>
            <person name="Sheng Z."/>
            <person name="An Y."/>
            <person name="Searle S."/>
            <person name="Herrero J."/>
            <person name="Groenen M.A."/>
            <person name="Crooijmans R.P."/>
            <person name="Faraut T."/>
            <person name="Cai Q."/>
            <person name="Webster R.G."/>
            <person name="Aldridge J.R."/>
            <person name="Warren W.C."/>
            <person name="Bartschat S."/>
            <person name="Kehr S."/>
            <person name="Marz M."/>
            <person name="Stadler P.F."/>
            <person name="Smith J."/>
            <person name="Kraus R.H."/>
            <person name="Zhao Y."/>
            <person name="Ren L."/>
            <person name="Fei J."/>
            <person name="Morisson M."/>
            <person name="Kaiser P."/>
            <person name="Griffin D.K."/>
            <person name="Rao M."/>
            <person name="Pitel F."/>
            <person name="Wang J."/>
            <person name="Li N."/>
        </authorList>
    </citation>
    <scope>NUCLEOTIDE SEQUENCE [LARGE SCALE GENOMIC DNA]</scope>
</reference>
<evidence type="ECO:0000313" key="2">
    <source>
        <dbReference type="EMBL" id="EOB08577.1"/>
    </source>
</evidence>
<sequence length="530" mass="56263">MAAVPGGHGPQTLGDGEGSGKVPSFWREQLKSYHTDLFIDMLSYKQLAATAGIHAVGCCCSDGVTQVGCWTPNPSGDSCMAILSPLCFQALTGPCWLARSQLGTQRVQTAAVFPLGWVSQLALPSTGSRWGCQDQVGCSSGCLQAVEHNVLKGVCKGNLTWQLMKAGLRTSPACTNGEKIAFREDTFCKVLLIVVAVKGGIEKGAFYPQMKVTVEFQFLALKISPDHTPSPSASTPNAGADMPQGSGEEQLWALRKPRFWPSVALLFAITAALTLQRVALGSVLGSCQPEARGAGGWLCALLSTSLSRVMNVVSQSWPWQELAEPLARPVVPGEGLEKTRPNSGCPCLLLSPPSPGHGTRSTAAALQAPTNIREEGQILNRALDLLLNCVCSPVSPSVRLALADDSFDLPNCAAGGWQGQGCLLGTIKAYFSADAKANKPLQCCCSPLLLLLLLLHVQPHAPLHLSSPAVERLLSAKAFLREKKRRSRPEPPEAGWLPPGHCSPSTELTALGPQPMRLPLPQLLQGLLVL</sequence>
<feature type="region of interest" description="Disordered" evidence="1">
    <location>
        <begin position="482"/>
        <end position="503"/>
    </location>
</feature>
<protein>
    <submittedName>
        <fullName evidence="2">Uncharacterized protein</fullName>
    </submittedName>
</protein>
<name>R0KET1_ANAPL</name>
<gene>
    <name evidence="2" type="ORF">Anapl_09888</name>
</gene>
<dbReference type="Proteomes" id="UP000296049">
    <property type="component" value="Unassembled WGS sequence"/>
</dbReference>
<accession>R0KET1</accession>
<keyword evidence="3" id="KW-1185">Reference proteome</keyword>
<feature type="region of interest" description="Disordered" evidence="1">
    <location>
        <begin position="227"/>
        <end position="246"/>
    </location>
</feature>
<feature type="compositionally biased region" description="Polar residues" evidence="1">
    <location>
        <begin position="227"/>
        <end position="237"/>
    </location>
</feature>
<evidence type="ECO:0000256" key="1">
    <source>
        <dbReference type="SAM" id="MobiDB-lite"/>
    </source>
</evidence>
<organism evidence="2 3">
    <name type="scientific">Anas platyrhynchos</name>
    <name type="common">Mallard</name>
    <name type="synonym">Anas boschas</name>
    <dbReference type="NCBI Taxonomy" id="8839"/>
    <lineage>
        <taxon>Eukaryota</taxon>
        <taxon>Metazoa</taxon>
        <taxon>Chordata</taxon>
        <taxon>Craniata</taxon>
        <taxon>Vertebrata</taxon>
        <taxon>Euteleostomi</taxon>
        <taxon>Archelosauria</taxon>
        <taxon>Archosauria</taxon>
        <taxon>Dinosauria</taxon>
        <taxon>Saurischia</taxon>
        <taxon>Theropoda</taxon>
        <taxon>Coelurosauria</taxon>
        <taxon>Aves</taxon>
        <taxon>Neognathae</taxon>
        <taxon>Galloanserae</taxon>
        <taxon>Anseriformes</taxon>
        <taxon>Anatidae</taxon>
        <taxon>Anatinae</taxon>
        <taxon>Anas</taxon>
    </lineage>
</organism>